<reference evidence="3" key="1">
    <citation type="submission" date="2019-05" db="EMBL/GenBank/DDBJ databases">
        <title>Complete Genome Sequence and Methylation Pattern of the Halophilic Archaeon Natrinema pallidum BOL6-1.</title>
        <authorList>
            <person name="DasSarma P."/>
            <person name="DasSarma B.P."/>
            <person name="DasSarma S.L."/>
            <person name="Martinez F.L."/>
            <person name="Guzman D."/>
            <person name="Roberts R.J."/>
            <person name="DasSarma S."/>
        </authorList>
    </citation>
    <scope>NUCLEOTIDE SEQUENCE [LARGE SCALE GENOMIC DNA]</scope>
    <source>
        <strain evidence="3">BOL6-1</strain>
    </source>
</reference>
<organism evidence="2 3">
    <name type="scientific">Natrinema pallidum</name>
    <dbReference type="NCBI Taxonomy" id="69527"/>
    <lineage>
        <taxon>Archaea</taxon>
        <taxon>Methanobacteriati</taxon>
        <taxon>Methanobacteriota</taxon>
        <taxon>Stenosarchaea group</taxon>
        <taxon>Halobacteria</taxon>
        <taxon>Halobacteriales</taxon>
        <taxon>Natrialbaceae</taxon>
        <taxon>Natrinema</taxon>
    </lineage>
</organism>
<sequence>MSFRDFASTIDNVFDRFEVVGNPLSDYERPLDELFEDPTVVIRWSADPREQIPDISPVLKLAAQENMLLVDRTLEYDEGDGSPSETPQLSESLEFEHRP</sequence>
<evidence type="ECO:0000256" key="1">
    <source>
        <dbReference type="SAM" id="MobiDB-lite"/>
    </source>
</evidence>
<dbReference type="KEGG" id="npl:FGF80_12320"/>
<evidence type="ECO:0000313" key="2">
    <source>
        <dbReference type="EMBL" id="QCW03974.1"/>
    </source>
</evidence>
<dbReference type="AlphaFoldDB" id="A0A4V1IF71"/>
<dbReference type="EMBL" id="CP040637">
    <property type="protein sequence ID" value="QCW03974.1"/>
    <property type="molecule type" value="Genomic_DNA"/>
</dbReference>
<dbReference type="GeneID" id="96156792"/>
<gene>
    <name evidence="2" type="ORF">FGF80_12320</name>
</gene>
<keyword evidence="3" id="KW-1185">Reference proteome</keyword>
<feature type="region of interest" description="Disordered" evidence="1">
    <location>
        <begin position="74"/>
        <end position="99"/>
    </location>
</feature>
<proteinExistence type="predicted"/>
<dbReference type="Proteomes" id="UP000307562">
    <property type="component" value="Chromosome"/>
</dbReference>
<accession>A0A4V1IF71</accession>
<protein>
    <submittedName>
        <fullName evidence="2">Uncharacterized protein</fullName>
    </submittedName>
</protein>
<dbReference type="RefSeq" id="WP_138654322.1">
    <property type="nucleotide sequence ID" value="NZ_CP040637.1"/>
</dbReference>
<evidence type="ECO:0000313" key="3">
    <source>
        <dbReference type="Proteomes" id="UP000307562"/>
    </source>
</evidence>
<name>A0A4V1IF71_9EURY</name>